<name>A0A7K3VUY8_RHILE</name>
<keyword evidence="1" id="KW-1133">Transmembrane helix</keyword>
<reference evidence="2 3" key="1">
    <citation type="submission" date="2019-12" db="EMBL/GenBank/DDBJ databases">
        <title>Rhizobium genotypes associated with high levels of biological nitrogen fixation by grain legumes in a temperate-maritime cropping system.</title>
        <authorList>
            <person name="Maluk M."/>
            <person name="Francesc Ferrando Molina F."/>
            <person name="Lopez Del Egido L."/>
            <person name="Lafos M."/>
            <person name="Langarica-Fuentes A."/>
            <person name="Gebre Yohannes G."/>
            <person name="Young M.W."/>
            <person name="Martin P."/>
            <person name="Gantlett R."/>
            <person name="Kenicer G."/>
            <person name="Hawes C."/>
            <person name="Begg G.S."/>
            <person name="Quilliam R.S."/>
            <person name="Squire G.R."/>
            <person name="Poole P.S."/>
            <person name="Young P.W."/>
            <person name="Iannetta P.M."/>
            <person name="James E.K."/>
        </authorList>
    </citation>
    <scope>NUCLEOTIDE SEQUENCE [LARGE SCALE GENOMIC DNA]</scope>
    <source>
        <strain evidence="2 3">JHI54</strain>
    </source>
</reference>
<feature type="transmembrane region" description="Helical" evidence="1">
    <location>
        <begin position="158"/>
        <end position="177"/>
    </location>
</feature>
<organism evidence="2 3">
    <name type="scientific">Rhizobium leguminosarum</name>
    <dbReference type="NCBI Taxonomy" id="384"/>
    <lineage>
        <taxon>Bacteria</taxon>
        <taxon>Pseudomonadati</taxon>
        <taxon>Pseudomonadota</taxon>
        <taxon>Alphaproteobacteria</taxon>
        <taxon>Hyphomicrobiales</taxon>
        <taxon>Rhizobiaceae</taxon>
        <taxon>Rhizobium/Agrobacterium group</taxon>
        <taxon>Rhizobium</taxon>
    </lineage>
</organism>
<dbReference type="Proteomes" id="UP000471705">
    <property type="component" value="Unassembled WGS sequence"/>
</dbReference>
<comment type="caution">
    <text evidence="2">The sequence shown here is derived from an EMBL/GenBank/DDBJ whole genome shotgun (WGS) entry which is preliminary data.</text>
</comment>
<proteinExistence type="predicted"/>
<keyword evidence="1" id="KW-0812">Transmembrane</keyword>
<evidence type="ECO:0000256" key="1">
    <source>
        <dbReference type="SAM" id="Phobius"/>
    </source>
</evidence>
<sequence length="190" mass="22333">MSEQDNPEISRRNNVIGIWFSSLLLLSVATCVLIPHLPTKGVCYFRDIWFLRSLWYQNLTVFDQFKQLWHSNSEQCVFFATRSMLSLYFATIACITALISRAEGKRPAWRGWPWMAIITVLLIGKQIFFDGFDDQSQGYYSSMTYRTYDSINSLVLKSVYRIVLFYALLTFWLLIAIDRRRNRVHGDREA</sequence>
<gene>
    <name evidence="2" type="ORF">GR257_37390</name>
</gene>
<keyword evidence="1" id="KW-0472">Membrane</keyword>
<feature type="transmembrane region" description="Helical" evidence="1">
    <location>
        <begin position="77"/>
        <end position="99"/>
    </location>
</feature>
<dbReference type="EMBL" id="WUFV01000042">
    <property type="protein sequence ID" value="NEK20437.1"/>
    <property type="molecule type" value="Genomic_DNA"/>
</dbReference>
<protein>
    <submittedName>
        <fullName evidence="2">Uncharacterized protein</fullName>
    </submittedName>
</protein>
<dbReference type="RefSeq" id="WP_164050779.1">
    <property type="nucleotide sequence ID" value="NZ_JAAXBL010000002.1"/>
</dbReference>
<feature type="transmembrane region" description="Helical" evidence="1">
    <location>
        <begin position="16"/>
        <end position="37"/>
    </location>
</feature>
<evidence type="ECO:0000313" key="2">
    <source>
        <dbReference type="EMBL" id="NEK20437.1"/>
    </source>
</evidence>
<evidence type="ECO:0000313" key="3">
    <source>
        <dbReference type="Proteomes" id="UP000471705"/>
    </source>
</evidence>
<feature type="transmembrane region" description="Helical" evidence="1">
    <location>
        <begin position="111"/>
        <end position="129"/>
    </location>
</feature>
<dbReference type="AlphaFoldDB" id="A0A7K3VUY8"/>
<accession>A0A7K3VUY8</accession>